<evidence type="ECO:0000313" key="2">
    <source>
        <dbReference type="WBParaSite" id="nRc.2.0.1.t36341-RA"/>
    </source>
</evidence>
<evidence type="ECO:0000313" key="1">
    <source>
        <dbReference type="Proteomes" id="UP000887565"/>
    </source>
</evidence>
<proteinExistence type="predicted"/>
<keyword evidence="1" id="KW-1185">Reference proteome</keyword>
<accession>A0A915KE67</accession>
<protein>
    <submittedName>
        <fullName evidence="2">Uncharacterized protein</fullName>
    </submittedName>
</protein>
<name>A0A915KE67_ROMCU</name>
<dbReference type="AlphaFoldDB" id="A0A915KE67"/>
<organism evidence="1 2">
    <name type="scientific">Romanomermis culicivorax</name>
    <name type="common">Nematode worm</name>
    <dbReference type="NCBI Taxonomy" id="13658"/>
    <lineage>
        <taxon>Eukaryota</taxon>
        <taxon>Metazoa</taxon>
        <taxon>Ecdysozoa</taxon>
        <taxon>Nematoda</taxon>
        <taxon>Enoplea</taxon>
        <taxon>Dorylaimia</taxon>
        <taxon>Mermithida</taxon>
        <taxon>Mermithoidea</taxon>
        <taxon>Mermithidae</taxon>
        <taxon>Romanomermis</taxon>
    </lineage>
</organism>
<dbReference type="WBParaSite" id="nRc.2.0.1.t36341-RA">
    <property type="protein sequence ID" value="nRc.2.0.1.t36341-RA"/>
    <property type="gene ID" value="nRc.2.0.1.g36341"/>
</dbReference>
<reference evidence="2" key="1">
    <citation type="submission" date="2022-11" db="UniProtKB">
        <authorList>
            <consortium name="WormBaseParasite"/>
        </authorList>
    </citation>
    <scope>IDENTIFICATION</scope>
</reference>
<sequence length="358" mass="41562">MKEFQAPIGPKKFGYLCPKECPKIFQATMHFLCVVLLHMCILETDFRYYLGGLLTHFKYMQQHSITFEMKALGMGIIILVQVNGREEVTLIYFTRRRSGEDMVQLIVIFGKIRETHSQSIAYDLENKEIASFGLNAETAKLNTENVVTCSYLYNKEEEQIIVDDEAIKKTIEAKESMLNEHLSCIYELTGRNVNDAMKKVKEIDHIVHLSLEEYDYEFVRQIFHAGTDAYIQHLMDEKQANEYTVSNLSQYKMVFAILKWDKSISFIDDNEIDLSKMQTFKQRSRAMPEIGNNSRLILGGDHDDYFKLITSEMTGSLDGVHGYDTLDLNMTKKIVTRKTLVQLTIFQKYIDDETEQNH</sequence>
<dbReference type="Proteomes" id="UP000887565">
    <property type="component" value="Unplaced"/>
</dbReference>